<organism evidence="1 2">
    <name type="scientific">Paenibacillus terrae</name>
    <dbReference type="NCBI Taxonomy" id="159743"/>
    <lineage>
        <taxon>Bacteria</taxon>
        <taxon>Bacillati</taxon>
        <taxon>Bacillota</taxon>
        <taxon>Bacilli</taxon>
        <taxon>Bacillales</taxon>
        <taxon>Paenibacillaceae</taxon>
        <taxon>Paenibacillus</taxon>
    </lineage>
</organism>
<dbReference type="NCBIfam" id="NF008333">
    <property type="entry name" value="PRK11118.1"/>
    <property type="match status" value="1"/>
</dbReference>
<dbReference type="GO" id="GO:0004497">
    <property type="term" value="F:monooxygenase activity"/>
    <property type="evidence" value="ECO:0007669"/>
    <property type="project" value="UniProtKB-KW"/>
</dbReference>
<protein>
    <submittedName>
        <fullName evidence="1">Monooxygenase</fullName>
    </submittedName>
</protein>
<dbReference type="InterPro" id="IPR014910">
    <property type="entry name" value="YdhR"/>
</dbReference>
<dbReference type="InterPro" id="IPR011008">
    <property type="entry name" value="Dimeric_a/b-barrel"/>
</dbReference>
<dbReference type="AlphaFoldDB" id="A0A4U2PZ10"/>
<comment type="caution">
    <text evidence="1">The sequence shown here is derived from an EMBL/GenBank/DDBJ whole genome shotgun (WGS) entry which is preliminary data.</text>
</comment>
<gene>
    <name evidence="1" type="ORF">C1I60_08100</name>
</gene>
<keyword evidence="1" id="KW-0560">Oxidoreductase</keyword>
<dbReference type="EMBL" id="PNXQ01000009">
    <property type="protein sequence ID" value="TKH45102.1"/>
    <property type="molecule type" value="Genomic_DNA"/>
</dbReference>
<dbReference type="RefSeq" id="WP_137061255.1">
    <property type="nucleotide sequence ID" value="NZ_PNXQ01000009.1"/>
</dbReference>
<dbReference type="Gene3D" id="3.30.70.100">
    <property type="match status" value="1"/>
</dbReference>
<accession>A0A4U2PZ10</accession>
<dbReference type="Proteomes" id="UP000308114">
    <property type="component" value="Unassembled WGS sequence"/>
</dbReference>
<reference evidence="1 2" key="1">
    <citation type="submission" date="2018-01" db="EMBL/GenBank/DDBJ databases">
        <title>Bacillales members from the olive rhizosphere are effective biological control agents against Verticillium dahliae.</title>
        <authorList>
            <person name="Gomez-Lama C."/>
            <person name="Legarda G."/>
            <person name="Ruano-Rosa D."/>
            <person name="Pizarro-Tobias P."/>
            <person name="Valverde-Corredor A."/>
            <person name="Niqui J.L."/>
            <person name="Trivino J.C."/>
            <person name="Roca A."/>
            <person name="Mercado-Blanco J."/>
        </authorList>
    </citation>
    <scope>NUCLEOTIDE SEQUENCE [LARGE SCALE GENOMIC DNA]</scope>
    <source>
        <strain evidence="1 2">PIC167</strain>
    </source>
</reference>
<name>A0A4U2PZ10_9BACL</name>
<proteinExistence type="predicted"/>
<evidence type="ECO:0000313" key="1">
    <source>
        <dbReference type="EMBL" id="TKH45102.1"/>
    </source>
</evidence>
<dbReference type="Pfam" id="PF08803">
    <property type="entry name" value="ydhR"/>
    <property type="match status" value="1"/>
</dbReference>
<dbReference type="PANTHER" id="PTHR39169">
    <property type="match status" value="1"/>
</dbReference>
<evidence type="ECO:0000313" key="2">
    <source>
        <dbReference type="Proteomes" id="UP000308114"/>
    </source>
</evidence>
<keyword evidence="1" id="KW-0503">Monooxygenase</keyword>
<sequence length="100" mass="11429">MSIILQVDFKFEGPFGSTMASAFQELASGINQEEGFKMKVWTENEANGEAGGIYFFEDERTAQQYWDMHSKRLASFGVHHANAKIFHINKQLSELNHFPI</sequence>
<dbReference type="SUPFAM" id="SSF54909">
    <property type="entry name" value="Dimeric alpha+beta barrel"/>
    <property type="match status" value="1"/>
</dbReference>
<dbReference type="PANTHER" id="PTHR39169:SF1">
    <property type="entry name" value="MONOOXYGENASE YDHR-RELATED"/>
    <property type="match status" value="1"/>
</dbReference>